<sequence length="390" mass="42668">MDHASVDVQAACDQKIDQCRDTIDRIDAELIELLSRRAECAMSIGRAKAAGGIATWQQAREKHVLERIASLNRGPLRDGQLESIWQAIMRANRELQAHGTVAYLGPTGTYSEDALRTYYGEAVHTQACASLDEVFDAVVQGGLEHAVVPIENSTEGPVMRTLDLLLDSPVSITGEVVIPICHTLLSVSTSLEEIECVGGHPQALAQCRGWLARHLPGARREETASNGDAARRASGKPGYAAIAGGHAAVKYGLRIVAEAIQDVADNRTRFLVLGQHAAASTGFDRTTLAVDLPNSPGALARFLTPIGRHEVSVLWMESRPQRAAPWSYRFLVDIAGHRDDPEIRAVLADLERVVERYRVLGSYPRFEKEMLSIDTLHQAWFVEDGDVAQR</sequence>
<dbReference type="Pfam" id="PF01842">
    <property type="entry name" value="ACT"/>
    <property type="match status" value="1"/>
</dbReference>
<evidence type="ECO:0000256" key="18">
    <source>
        <dbReference type="ARBA" id="ARBA00047848"/>
    </source>
</evidence>
<dbReference type="InterPro" id="IPR036979">
    <property type="entry name" value="CM_dom_sf"/>
</dbReference>
<dbReference type="PROSITE" id="PS51671">
    <property type="entry name" value="ACT"/>
    <property type="match status" value="1"/>
</dbReference>
<feature type="domain" description="ACT" evidence="22">
    <location>
        <begin position="287"/>
        <end position="364"/>
    </location>
</feature>
<evidence type="ECO:0000256" key="14">
    <source>
        <dbReference type="ARBA" id="ARBA00023239"/>
    </source>
</evidence>
<dbReference type="EC" id="4.2.1.51" evidence="7"/>
<dbReference type="Proteomes" id="UP000199706">
    <property type="component" value="Unassembled WGS sequence"/>
</dbReference>
<dbReference type="InterPro" id="IPR018528">
    <property type="entry name" value="Preph_deHydtase_CS"/>
</dbReference>
<dbReference type="InterPro" id="IPR002701">
    <property type="entry name" value="CM_II_prokaryot"/>
</dbReference>
<keyword evidence="13" id="KW-0413">Isomerase</keyword>
<dbReference type="GO" id="GO:0009094">
    <property type="term" value="P:L-phenylalanine biosynthetic process"/>
    <property type="evidence" value="ECO:0007669"/>
    <property type="project" value="UniProtKB-UniPathway"/>
</dbReference>
<evidence type="ECO:0000259" key="22">
    <source>
        <dbReference type="PROSITE" id="PS51671"/>
    </source>
</evidence>
<dbReference type="InterPro" id="IPR045865">
    <property type="entry name" value="ACT-like_dom_sf"/>
</dbReference>
<evidence type="ECO:0000256" key="10">
    <source>
        <dbReference type="ARBA" id="ARBA00022605"/>
    </source>
</evidence>
<dbReference type="NCBIfam" id="NF008865">
    <property type="entry name" value="PRK11898.1"/>
    <property type="match status" value="1"/>
</dbReference>
<proteinExistence type="predicted"/>
<dbReference type="UniPathway" id="UPA00120">
    <property type="reaction ID" value="UER00203"/>
</dbReference>
<evidence type="ECO:0000256" key="7">
    <source>
        <dbReference type="ARBA" id="ARBA00013147"/>
    </source>
</evidence>
<evidence type="ECO:0000313" key="23">
    <source>
        <dbReference type="EMBL" id="SDH01293.1"/>
    </source>
</evidence>
<dbReference type="PANTHER" id="PTHR21022">
    <property type="entry name" value="PREPHENATE DEHYDRATASE P PROTEIN"/>
    <property type="match status" value="1"/>
</dbReference>
<keyword evidence="9" id="KW-0963">Cytoplasm</keyword>
<keyword evidence="15" id="KW-0511">Multifunctional enzyme</keyword>
<dbReference type="UniPathway" id="UPA00121">
    <property type="reaction ID" value="UER00345"/>
</dbReference>
<dbReference type="FunFam" id="3.40.190.10:FF:000029">
    <property type="entry name" value="Chorismate mutase/Prephenate dehydratase"/>
    <property type="match status" value="1"/>
</dbReference>
<comment type="function">
    <text evidence="2">Catalyzes the Claisen rearrangement of chorismate to prephenate and the decarboxylation/dehydration of prephenate to phenylpyruvate.</text>
</comment>
<name>A0A1G7YXR1_9BURK</name>
<comment type="subcellular location">
    <subcellularLocation>
        <location evidence="3">Cytoplasm</location>
    </subcellularLocation>
</comment>
<dbReference type="GO" id="GO:0004664">
    <property type="term" value="F:prephenate dehydratase activity"/>
    <property type="evidence" value="ECO:0007669"/>
    <property type="project" value="UniProtKB-EC"/>
</dbReference>
<dbReference type="PANTHER" id="PTHR21022:SF19">
    <property type="entry name" value="PREPHENATE DEHYDRATASE-RELATED"/>
    <property type="match status" value="1"/>
</dbReference>
<accession>A0A1G7YXR1</accession>
<evidence type="ECO:0000256" key="6">
    <source>
        <dbReference type="ARBA" id="ARBA00012404"/>
    </source>
</evidence>
<dbReference type="CDD" id="cd13630">
    <property type="entry name" value="PBP2_PDT_1"/>
    <property type="match status" value="1"/>
</dbReference>
<comment type="pathway">
    <text evidence="5">Metabolic intermediate biosynthesis; prephenate biosynthesis; prephenate from chorismate: step 1/1.</text>
</comment>
<dbReference type="GO" id="GO:0005737">
    <property type="term" value="C:cytoplasm"/>
    <property type="evidence" value="ECO:0007669"/>
    <property type="project" value="UniProtKB-SubCell"/>
</dbReference>
<protein>
    <recommendedName>
        <fullName evidence="8">Bifunctional chorismate mutase/prephenate dehydratase</fullName>
        <ecNumber evidence="7">4.2.1.51</ecNumber>
        <ecNumber evidence="6">5.4.99.5</ecNumber>
    </recommendedName>
    <alternativeName>
        <fullName evidence="17">Chorismate mutase-prephenate dehydratase</fullName>
    </alternativeName>
    <alternativeName>
        <fullName evidence="16">p-protein</fullName>
    </alternativeName>
</protein>
<dbReference type="SUPFAM" id="SSF53850">
    <property type="entry name" value="Periplasmic binding protein-like II"/>
    <property type="match status" value="1"/>
</dbReference>
<evidence type="ECO:0000256" key="16">
    <source>
        <dbReference type="ARBA" id="ARBA00031175"/>
    </source>
</evidence>
<evidence type="ECO:0000256" key="1">
    <source>
        <dbReference type="ARBA" id="ARBA00000824"/>
    </source>
</evidence>
<evidence type="ECO:0000259" key="21">
    <source>
        <dbReference type="PROSITE" id="PS51171"/>
    </source>
</evidence>
<dbReference type="Pfam" id="PF00800">
    <property type="entry name" value="PDT"/>
    <property type="match status" value="1"/>
</dbReference>
<evidence type="ECO:0000256" key="13">
    <source>
        <dbReference type="ARBA" id="ARBA00023235"/>
    </source>
</evidence>
<evidence type="ECO:0000256" key="11">
    <source>
        <dbReference type="ARBA" id="ARBA00023141"/>
    </source>
</evidence>
<dbReference type="PIRSF" id="PIRSF001500">
    <property type="entry name" value="Chor_mut_pdt_Ppr"/>
    <property type="match status" value="1"/>
</dbReference>
<evidence type="ECO:0000256" key="17">
    <source>
        <dbReference type="ARBA" id="ARBA00031520"/>
    </source>
</evidence>
<gene>
    <name evidence="23" type="ORF">SAMN05216466_106362</name>
</gene>
<dbReference type="PROSITE" id="PS00857">
    <property type="entry name" value="PREPHENATE_DEHYDR_1"/>
    <property type="match status" value="1"/>
</dbReference>
<dbReference type="Gene3D" id="3.40.190.10">
    <property type="entry name" value="Periplasmic binding protein-like II"/>
    <property type="match status" value="2"/>
</dbReference>
<dbReference type="GO" id="GO:0046417">
    <property type="term" value="P:chorismate metabolic process"/>
    <property type="evidence" value="ECO:0007669"/>
    <property type="project" value="InterPro"/>
</dbReference>
<evidence type="ECO:0000259" key="20">
    <source>
        <dbReference type="PROSITE" id="PS51168"/>
    </source>
</evidence>
<evidence type="ECO:0000256" key="9">
    <source>
        <dbReference type="ARBA" id="ARBA00022490"/>
    </source>
</evidence>
<evidence type="ECO:0000313" key="24">
    <source>
        <dbReference type="Proteomes" id="UP000199706"/>
    </source>
</evidence>
<keyword evidence="12" id="KW-0584">Phenylalanine biosynthesis</keyword>
<dbReference type="InterPro" id="IPR001086">
    <property type="entry name" value="Preph_deHydtase"/>
</dbReference>
<evidence type="ECO:0000256" key="19">
    <source>
        <dbReference type="PIRSR" id="PIRSR001500-2"/>
    </source>
</evidence>
<organism evidence="23 24">
    <name type="scientific">Paraburkholderia phenazinium</name>
    <dbReference type="NCBI Taxonomy" id="60549"/>
    <lineage>
        <taxon>Bacteria</taxon>
        <taxon>Pseudomonadati</taxon>
        <taxon>Pseudomonadota</taxon>
        <taxon>Betaproteobacteria</taxon>
        <taxon>Burkholderiales</taxon>
        <taxon>Burkholderiaceae</taxon>
        <taxon>Paraburkholderia</taxon>
    </lineage>
</organism>
<keyword evidence="11" id="KW-0057">Aromatic amino acid biosynthesis</keyword>
<dbReference type="InterPro" id="IPR002912">
    <property type="entry name" value="ACT_dom"/>
</dbReference>
<dbReference type="Pfam" id="PF01817">
    <property type="entry name" value="CM_2"/>
    <property type="match status" value="1"/>
</dbReference>
<evidence type="ECO:0000256" key="8">
    <source>
        <dbReference type="ARBA" id="ARBA00014401"/>
    </source>
</evidence>
<evidence type="ECO:0000256" key="15">
    <source>
        <dbReference type="ARBA" id="ARBA00023268"/>
    </source>
</evidence>
<dbReference type="RefSeq" id="WP_176860758.1">
    <property type="nucleotide sequence ID" value="NZ_FNCJ01000006.1"/>
</dbReference>
<keyword evidence="14" id="KW-0456">Lyase</keyword>
<dbReference type="InterPro" id="IPR036263">
    <property type="entry name" value="Chorismate_II_sf"/>
</dbReference>
<comment type="catalytic activity">
    <reaction evidence="1">
        <text>chorismate = prephenate</text>
        <dbReference type="Rhea" id="RHEA:13897"/>
        <dbReference type="ChEBI" id="CHEBI:29748"/>
        <dbReference type="ChEBI" id="CHEBI:29934"/>
        <dbReference type="EC" id="5.4.99.5"/>
    </reaction>
</comment>
<dbReference type="SUPFAM" id="SSF55021">
    <property type="entry name" value="ACT-like"/>
    <property type="match status" value="1"/>
</dbReference>
<dbReference type="GO" id="GO:0004106">
    <property type="term" value="F:chorismate mutase activity"/>
    <property type="evidence" value="ECO:0007669"/>
    <property type="project" value="UniProtKB-EC"/>
</dbReference>
<evidence type="ECO:0000256" key="3">
    <source>
        <dbReference type="ARBA" id="ARBA00004496"/>
    </source>
</evidence>
<dbReference type="Gene3D" id="1.20.59.10">
    <property type="entry name" value="Chorismate mutase"/>
    <property type="match status" value="1"/>
</dbReference>
<dbReference type="CDD" id="cd04905">
    <property type="entry name" value="ACT_CM-PDT"/>
    <property type="match status" value="1"/>
</dbReference>
<evidence type="ECO:0000256" key="12">
    <source>
        <dbReference type="ARBA" id="ARBA00023222"/>
    </source>
</evidence>
<dbReference type="PROSITE" id="PS51168">
    <property type="entry name" value="CHORISMATE_MUT_2"/>
    <property type="match status" value="1"/>
</dbReference>
<comment type="catalytic activity">
    <reaction evidence="18">
        <text>prephenate + H(+) = 3-phenylpyruvate + CO2 + H2O</text>
        <dbReference type="Rhea" id="RHEA:21648"/>
        <dbReference type="ChEBI" id="CHEBI:15377"/>
        <dbReference type="ChEBI" id="CHEBI:15378"/>
        <dbReference type="ChEBI" id="CHEBI:16526"/>
        <dbReference type="ChEBI" id="CHEBI:18005"/>
        <dbReference type="ChEBI" id="CHEBI:29934"/>
        <dbReference type="EC" id="4.2.1.51"/>
    </reaction>
</comment>
<dbReference type="Gene3D" id="3.30.70.260">
    <property type="match status" value="1"/>
</dbReference>
<evidence type="ECO:0000256" key="5">
    <source>
        <dbReference type="ARBA" id="ARBA00004817"/>
    </source>
</evidence>
<dbReference type="SUPFAM" id="SSF48600">
    <property type="entry name" value="Chorismate mutase II"/>
    <property type="match status" value="1"/>
</dbReference>
<dbReference type="EC" id="5.4.99.5" evidence="6"/>
<feature type="domain" description="Chorismate mutase" evidence="20">
    <location>
        <begin position="10"/>
        <end position="100"/>
    </location>
</feature>
<dbReference type="AlphaFoldDB" id="A0A1G7YXR1"/>
<comment type="pathway">
    <text evidence="4">Amino-acid biosynthesis; L-phenylalanine biosynthesis; phenylpyruvate from prephenate: step 1/1.</text>
</comment>
<keyword evidence="10" id="KW-0028">Amino-acid biosynthesis</keyword>
<dbReference type="EMBL" id="FNCJ01000006">
    <property type="protein sequence ID" value="SDH01293.1"/>
    <property type="molecule type" value="Genomic_DNA"/>
</dbReference>
<evidence type="ECO:0000256" key="2">
    <source>
        <dbReference type="ARBA" id="ARBA00002364"/>
    </source>
</evidence>
<dbReference type="PROSITE" id="PS51171">
    <property type="entry name" value="PREPHENATE_DEHYDR_3"/>
    <property type="match status" value="1"/>
</dbReference>
<dbReference type="InterPro" id="IPR008242">
    <property type="entry name" value="Chor_mutase/pphenate_deHydtase"/>
</dbReference>
<evidence type="ECO:0000256" key="4">
    <source>
        <dbReference type="ARBA" id="ARBA00004741"/>
    </source>
</evidence>
<feature type="domain" description="Prephenate dehydratase" evidence="21">
    <location>
        <begin position="100"/>
        <end position="275"/>
    </location>
</feature>
<feature type="site" description="Essential for prephenate dehydratase activity" evidence="19">
    <location>
        <position position="268"/>
    </location>
</feature>
<dbReference type="SMART" id="SM00830">
    <property type="entry name" value="CM_2"/>
    <property type="match status" value="1"/>
</dbReference>
<reference evidence="23 24" key="1">
    <citation type="submission" date="2016-10" db="EMBL/GenBank/DDBJ databases">
        <authorList>
            <person name="de Groot N.N."/>
        </authorList>
    </citation>
    <scope>NUCLEOTIDE SEQUENCE [LARGE SCALE GENOMIC DNA]</scope>
    <source>
        <strain evidence="23 24">LMG 2247</strain>
    </source>
</reference>